<accession>A0A679GI76</accession>
<dbReference type="RefSeq" id="WP_232060800.1">
    <property type="nucleotide sequence ID" value="NZ_AP022642.1"/>
</dbReference>
<dbReference type="Proteomes" id="UP000501237">
    <property type="component" value="Chromosome"/>
</dbReference>
<dbReference type="AlphaFoldDB" id="A0A679GI76"/>
<organism evidence="2 3">
    <name type="scientific">Metapseudomonas otitidis</name>
    <dbReference type="NCBI Taxonomy" id="319939"/>
    <lineage>
        <taxon>Bacteria</taxon>
        <taxon>Pseudomonadati</taxon>
        <taxon>Pseudomonadota</taxon>
        <taxon>Gammaproteobacteria</taxon>
        <taxon>Pseudomonadales</taxon>
        <taxon>Pseudomonadaceae</taxon>
        <taxon>Metapseudomonas</taxon>
    </lineage>
</organism>
<dbReference type="GeneID" id="69061198"/>
<keyword evidence="1" id="KW-0812">Transmembrane</keyword>
<dbReference type="EMBL" id="AP022642">
    <property type="protein sequence ID" value="BCA27329.1"/>
    <property type="molecule type" value="Genomic_DNA"/>
</dbReference>
<gene>
    <name evidence="2" type="ORF">PtoMrB4_13060</name>
</gene>
<sequence>MTMPDTTPITFVRRFTQVPDSRLLQADKSTEAQLMCMPEVEEQTERYLSLEHGESVDRGGWTGALGGVGGAFLFFFALSILIDGRTEIALNLFLVALACVLVPFIFEVRQPMPLPILLNRRTRELYFEQDGELYHTPWDGIAAAAYPFETVGLYTGGMRHAALEVLLHRYGHPEEQVVINLGSPIGKSLEMQLGFWEYLRAYMDNGPWFDEHGRPSESPAFNQSLLEVRKRRGHWTRLQWRDIKEQYVAHGALSYLNLSDVALLLGGMMFAPFNALQNFTYAIAKRRARSQWPALVRERLRADGPTSRLVDLEQQA</sequence>
<dbReference type="KEGG" id="poj:PtoMrB4_13060"/>
<feature type="transmembrane region" description="Helical" evidence="1">
    <location>
        <begin position="60"/>
        <end position="81"/>
    </location>
</feature>
<protein>
    <submittedName>
        <fullName evidence="2">Uncharacterized protein</fullName>
    </submittedName>
</protein>
<reference evidence="2 3" key="1">
    <citation type="journal article" date="2020" name="Microbiol. Resour. Announc.">
        <title>Complete genome sequence of Pseudomonas otitidis strain MrB4, isolated from Lake Biwa in Japan.</title>
        <authorList>
            <person name="Miyazaki K."/>
            <person name="Hase E."/>
            <person name="Maruya T."/>
        </authorList>
    </citation>
    <scope>NUCLEOTIDE SEQUENCE [LARGE SCALE GENOMIC DNA]</scope>
    <source>
        <strain evidence="2 3">MrB4</strain>
    </source>
</reference>
<name>A0A679GI76_9GAMM</name>
<keyword evidence="1" id="KW-1133">Transmembrane helix</keyword>
<proteinExistence type="predicted"/>
<keyword evidence="1" id="KW-0472">Membrane</keyword>
<evidence type="ECO:0000313" key="3">
    <source>
        <dbReference type="Proteomes" id="UP000501237"/>
    </source>
</evidence>
<feature type="transmembrane region" description="Helical" evidence="1">
    <location>
        <begin position="88"/>
        <end position="106"/>
    </location>
</feature>
<evidence type="ECO:0000256" key="1">
    <source>
        <dbReference type="SAM" id="Phobius"/>
    </source>
</evidence>
<evidence type="ECO:0000313" key="2">
    <source>
        <dbReference type="EMBL" id="BCA27329.1"/>
    </source>
</evidence>